<dbReference type="EMBL" id="JAEHOD010000081">
    <property type="protein sequence ID" value="KAG2430034.1"/>
    <property type="molecule type" value="Genomic_DNA"/>
</dbReference>
<proteinExistence type="predicted"/>
<organism evidence="2 3">
    <name type="scientific">Chlamydomonas schloesseri</name>
    <dbReference type="NCBI Taxonomy" id="2026947"/>
    <lineage>
        <taxon>Eukaryota</taxon>
        <taxon>Viridiplantae</taxon>
        <taxon>Chlorophyta</taxon>
        <taxon>core chlorophytes</taxon>
        <taxon>Chlorophyceae</taxon>
        <taxon>CS clade</taxon>
        <taxon>Chlamydomonadales</taxon>
        <taxon>Chlamydomonadaceae</taxon>
        <taxon>Chlamydomonas</taxon>
    </lineage>
</organism>
<feature type="region of interest" description="Disordered" evidence="1">
    <location>
        <begin position="252"/>
        <end position="280"/>
    </location>
</feature>
<reference evidence="2" key="1">
    <citation type="journal article" date="2020" name="bioRxiv">
        <title>Comparative genomics of Chlamydomonas.</title>
        <authorList>
            <person name="Craig R.J."/>
            <person name="Hasan A.R."/>
            <person name="Ness R.W."/>
            <person name="Keightley P.D."/>
        </authorList>
    </citation>
    <scope>NUCLEOTIDE SEQUENCE</scope>
    <source>
        <strain evidence="2">CCAP 11/173</strain>
    </source>
</reference>
<dbReference type="OrthoDB" id="532461at2759"/>
<name>A0A835VY90_9CHLO</name>
<protein>
    <submittedName>
        <fullName evidence="2">Uncharacterized protein</fullName>
    </submittedName>
</protein>
<gene>
    <name evidence="2" type="ORF">HYH02_013861</name>
</gene>
<sequence length="280" mass="29952">MAEGNDLRNSTITLYYSQRAQSARPAPARVPAGPASKLIGSVHTHAYEERPGAAAAPKPAEAAAPSSSSQQPWTSRTRDTAASRDSLGASGPYKTRKVVYWTGRDHHIVDAPDVSDSRFKWVPPHLKQEDVGPGPQLAVRETPGACRIKLIGSKYRYLPTMEPGGGSMWEVTPKEATLYGSVGSNTWGSGGLSSTGFSTGRLRPGTANPYSASAEAYSAARQRIMGYKEYEGTTKMLNGLGSWERTQRHLTGSMDVGRPSTLRSPAQQAMTASFAGLPRA</sequence>
<dbReference type="AlphaFoldDB" id="A0A835VY90"/>
<feature type="region of interest" description="Disordered" evidence="1">
    <location>
        <begin position="18"/>
        <end position="90"/>
    </location>
</feature>
<comment type="caution">
    <text evidence="2">The sequence shown here is derived from an EMBL/GenBank/DDBJ whole genome shotgun (WGS) entry which is preliminary data.</text>
</comment>
<feature type="compositionally biased region" description="Polar residues" evidence="1">
    <location>
        <begin position="261"/>
        <end position="271"/>
    </location>
</feature>
<evidence type="ECO:0000313" key="3">
    <source>
        <dbReference type="Proteomes" id="UP000613740"/>
    </source>
</evidence>
<keyword evidence="3" id="KW-1185">Reference proteome</keyword>
<evidence type="ECO:0000256" key="1">
    <source>
        <dbReference type="SAM" id="MobiDB-lite"/>
    </source>
</evidence>
<feature type="compositionally biased region" description="Low complexity" evidence="1">
    <location>
        <begin position="52"/>
        <end position="69"/>
    </location>
</feature>
<evidence type="ECO:0000313" key="2">
    <source>
        <dbReference type="EMBL" id="KAG2430034.1"/>
    </source>
</evidence>
<accession>A0A835VY90</accession>
<dbReference type="Proteomes" id="UP000613740">
    <property type="component" value="Unassembled WGS sequence"/>
</dbReference>
<feature type="compositionally biased region" description="Low complexity" evidence="1">
    <location>
        <begin position="18"/>
        <end position="36"/>
    </location>
</feature>